<evidence type="ECO:0000259" key="3">
    <source>
        <dbReference type="PROSITE" id="PS50020"/>
    </source>
</evidence>
<dbReference type="InterPro" id="IPR001202">
    <property type="entry name" value="WW_dom"/>
</dbReference>
<dbReference type="SMART" id="SM00456">
    <property type="entry name" value="WW"/>
    <property type="match status" value="1"/>
</dbReference>
<dbReference type="RefSeq" id="XP_002184184.1">
    <property type="nucleotide sequence ID" value="XM_002184148.1"/>
</dbReference>
<sequence>MRFDQRTIVVLLVSTAYASWPTTGGGGTCGVEASAPFNPGTYYGNAYAQGNERNVNRNGNNAWPAQTSPQESAYDSYGQSSTAEPVSDLPPLPEGWSEHLDPASGQLYYYNANDGTTTWDRPLRLEDEAKAEEVQPPETNTRQNLSGADESRDNDNRATRMAESDVKETHADKMLDAESPQESDHEHKQHSSEDAWRNSASWDSPGEHDPESSPKEAPAEPERGAIPELDQHGWENQNMATADNSATEDFQQEGPGRDTGHFPAQRQPVVDNEQRLEGFSESQLNVDRPDQGPPTSHTGSWGAPRSVEQPRREQDVHERPYEPRSDHVSADTFGRHVPDANRPQPEKQLLPVQHQDQYGVNPRSSVFGLVPEPHNPQQYQRTSPQQSIHRDPEQSVPIQEREQYQERPGTAMPPRQQIMQQHPYGQQRPTHPQQLQQQGPPSQSRVLPPQYQQQQPHPQQQQQQSHHGQYGGPYGQPYGGPYGQYGQPSHGVNTPRGYGTQQQSQQPQRQLISEDTTRPVKEALGRTWQNILGLSNRTKEAVDHARESVVTGAKGASQSLSTTSASWWGQAKNTFGSVFENENGQPSQYSLSGQYGGQREQVIRGPPPGYPPQQGGHPAHGQPQYPPPMHHQGGGYPTYPGQQYPPGYGPPQPRSDPSYPHDPQYRPPAQSQQPPLQAQWGQQQHYPPQYQQGGPGGPRGGPGSPQQRQPQQNEQRPPPRPQGGPSPDTDDPWQHPGLGTDGY</sequence>
<feature type="compositionally biased region" description="Polar residues" evidence="1">
    <location>
        <begin position="234"/>
        <end position="249"/>
    </location>
</feature>
<evidence type="ECO:0000256" key="1">
    <source>
        <dbReference type="SAM" id="MobiDB-lite"/>
    </source>
</evidence>
<dbReference type="CDD" id="cd00201">
    <property type="entry name" value="WW"/>
    <property type="match status" value="1"/>
</dbReference>
<feature type="compositionally biased region" description="Basic and acidic residues" evidence="1">
    <location>
        <begin position="308"/>
        <end position="339"/>
    </location>
</feature>
<feature type="compositionally biased region" description="Basic and acidic residues" evidence="1">
    <location>
        <begin position="388"/>
        <end position="405"/>
    </location>
</feature>
<feature type="region of interest" description="Disordered" evidence="1">
    <location>
        <begin position="56"/>
        <end position="100"/>
    </location>
</feature>
<feature type="compositionally biased region" description="Polar residues" evidence="1">
    <location>
        <begin position="375"/>
        <end position="387"/>
    </location>
</feature>
<dbReference type="Gene3D" id="2.20.70.10">
    <property type="match status" value="1"/>
</dbReference>
<dbReference type="PROSITE" id="PS01159">
    <property type="entry name" value="WW_DOMAIN_1"/>
    <property type="match status" value="1"/>
</dbReference>
<protein>
    <recommendedName>
        <fullName evidence="3">WW domain-containing protein</fullName>
    </recommendedName>
</protein>
<dbReference type="eggNOG" id="ENOG502SVWF">
    <property type="taxonomic scope" value="Eukaryota"/>
</dbReference>
<reference evidence="4 5" key="1">
    <citation type="journal article" date="2008" name="Nature">
        <title>The Phaeodactylum genome reveals the evolutionary history of diatom genomes.</title>
        <authorList>
            <person name="Bowler C."/>
            <person name="Allen A.E."/>
            <person name="Badger J.H."/>
            <person name="Grimwood J."/>
            <person name="Jabbari K."/>
            <person name="Kuo A."/>
            <person name="Maheswari U."/>
            <person name="Martens C."/>
            <person name="Maumus F."/>
            <person name="Otillar R.P."/>
            <person name="Rayko E."/>
            <person name="Salamov A."/>
            <person name="Vandepoele K."/>
            <person name="Beszteri B."/>
            <person name="Gruber A."/>
            <person name="Heijde M."/>
            <person name="Katinka M."/>
            <person name="Mock T."/>
            <person name="Valentin K."/>
            <person name="Verret F."/>
            <person name="Berges J.A."/>
            <person name="Brownlee C."/>
            <person name="Cadoret J.P."/>
            <person name="Chiovitti A."/>
            <person name="Choi C.J."/>
            <person name="Coesel S."/>
            <person name="De Martino A."/>
            <person name="Detter J.C."/>
            <person name="Durkin C."/>
            <person name="Falciatore A."/>
            <person name="Fournet J."/>
            <person name="Haruta M."/>
            <person name="Huysman M.J."/>
            <person name="Jenkins B.D."/>
            <person name="Jiroutova K."/>
            <person name="Jorgensen R.E."/>
            <person name="Joubert Y."/>
            <person name="Kaplan A."/>
            <person name="Kroger N."/>
            <person name="Kroth P.G."/>
            <person name="La Roche J."/>
            <person name="Lindquist E."/>
            <person name="Lommer M."/>
            <person name="Martin-Jezequel V."/>
            <person name="Lopez P.J."/>
            <person name="Lucas S."/>
            <person name="Mangogna M."/>
            <person name="McGinnis K."/>
            <person name="Medlin L.K."/>
            <person name="Montsant A."/>
            <person name="Oudot-Le Secq M.P."/>
            <person name="Napoli C."/>
            <person name="Obornik M."/>
            <person name="Parker M.S."/>
            <person name="Petit J.L."/>
            <person name="Porcel B.M."/>
            <person name="Poulsen N."/>
            <person name="Robison M."/>
            <person name="Rychlewski L."/>
            <person name="Rynearson T.A."/>
            <person name="Schmutz J."/>
            <person name="Shapiro H."/>
            <person name="Siaut M."/>
            <person name="Stanley M."/>
            <person name="Sussman M.R."/>
            <person name="Taylor A.R."/>
            <person name="Vardi A."/>
            <person name="von Dassow P."/>
            <person name="Vyverman W."/>
            <person name="Willis A."/>
            <person name="Wyrwicz L.S."/>
            <person name="Rokhsar D.S."/>
            <person name="Weissenbach J."/>
            <person name="Armbrust E.V."/>
            <person name="Green B.R."/>
            <person name="Van de Peer Y."/>
            <person name="Grigoriev I.V."/>
        </authorList>
    </citation>
    <scope>NUCLEOTIDE SEQUENCE [LARGE SCALE GENOMIC DNA]</scope>
    <source>
        <strain evidence="4 5">CCAP 1055/1</strain>
    </source>
</reference>
<feature type="compositionally biased region" description="Low complexity" evidence="1">
    <location>
        <begin position="501"/>
        <end position="510"/>
    </location>
</feature>
<feature type="region of interest" description="Disordered" evidence="1">
    <location>
        <begin position="128"/>
        <end position="520"/>
    </location>
</feature>
<dbReference type="KEGG" id="pti:PHATRDRAFT_40080"/>
<feature type="compositionally biased region" description="Polar residues" evidence="1">
    <location>
        <begin position="354"/>
        <end position="364"/>
    </location>
</feature>
<dbReference type="PaxDb" id="2850-Phatr40080"/>
<dbReference type="GeneID" id="7195774"/>
<feature type="chain" id="PRO_5002856015" description="WW domain-containing protein" evidence="2">
    <location>
        <begin position="19"/>
        <end position="743"/>
    </location>
</feature>
<dbReference type="HOGENOM" id="CLU_263782_0_0_1"/>
<feature type="compositionally biased region" description="Low complexity" evidence="1">
    <location>
        <begin position="426"/>
        <end position="468"/>
    </location>
</feature>
<dbReference type="AlphaFoldDB" id="B7GAE9"/>
<feature type="compositionally biased region" description="Polar residues" evidence="1">
    <location>
        <begin position="63"/>
        <end position="84"/>
    </location>
</feature>
<dbReference type="InParanoid" id="B7GAE9"/>
<feature type="compositionally biased region" description="Low complexity" evidence="1">
    <location>
        <begin position="637"/>
        <end position="646"/>
    </location>
</feature>
<dbReference type="PROSITE" id="PS50020">
    <property type="entry name" value="WW_DOMAIN_2"/>
    <property type="match status" value="1"/>
</dbReference>
<dbReference type="OrthoDB" id="49630at2759"/>
<evidence type="ECO:0000313" key="4">
    <source>
        <dbReference type="EMBL" id="EEC44362.1"/>
    </source>
</evidence>
<gene>
    <name evidence="4" type="ORF">PHATRDRAFT_40080</name>
</gene>
<evidence type="ECO:0000256" key="2">
    <source>
        <dbReference type="SAM" id="SignalP"/>
    </source>
</evidence>
<feature type="compositionally biased region" description="Polar residues" evidence="1">
    <location>
        <begin position="556"/>
        <end position="593"/>
    </location>
</feature>
<feature type="compositionally biased region" description="Basic and acidic residues" evidence="1">
    <location>
        <begin position="149"/>
        <end position="196"/>
    </location>
</feature>
<feature type="signal peptide" evidence="2">
    <location>
        <begin position="1"/>
        <end position="18"/>
    </location>
</feature>
<dbReference type="Pfam" id="PF00397">
    <property type="entry name" value="WW"/>
    <property type="match status" value="1"/>
</dbReference>
<dbReference type="InterPro" id="IPR036020">
    <property type="entry name" value="WW_dom_sf"/>
</dbReference>
<feature type="compositionally biased region" description="Polar residues" evidence="1">
    <location>
        <begin position="137"/>
        <end position="146"/>
    </location>
</feature>
<feature type="compositionally biased region" description="Gly residues" evidence="1">
    <location>
        <begin position="469"/>
        <end position="483"/>
    </location>
</feature>
<proteinExistence type="predicted"/>
<name>B7GAE9_PHATC</name>
<feature type="compositionally biased region" description="Basic and acidic residues" evidence="1">
    <location>
        <begin position="205"/>
        <end position="233"/>
    </location>
</feature>
<feature type="compositionally biased region" description="Gly residues" evidence="1">
    <location>
        <begin position="693"/>
        <end position="703"/>
    </location>
</feature>
<feature type="region of interest" description="Disordered" evidence="1">
    <location>
        <begin position="545"/>
        <end position="743"/>
    </location>
</feature>
<dbReference type="STRING" id="556484.B7GAE9"/>
<dbReference type="Proteomes" id="UP000000759">
    <property type="component" value="Chromosome 22"/>
</dbReference>
<feature type="compositionally biased region" description="Low complexity" evidence="1">
    <location>
        <begin position="612"/>
        <end position="623"/>
    </location>
</feature>
<accession>B7GAE9</accession>
<dbReference type="SUPFAM" id="SSF51045">
    <property type="entry name" value="WW domain"/>
    <property type="match status" value="1"/>
</dbReference>
<feature type="domain" description="WW" evidence="3">
    <location>
        <begin position="90"/>
        <end position="124"/>
    </location>
</feature>
<keyword evidence="5" id="KW-1185">Reference proteome</keyword>
<keyword evidence="2" id="KW-0732">Signal</keyword>
<evidence type="ECO:0000313" key="5">
    <source>
        <dbReference type="Proteomes" id="UP000000759"/>
    </source>
</evidence>
<reference evidence="5" key="2">
    <citation type="submission" date="2008-08" db="EMBL/GenBank/DDBJ databases">
        <authorList>
            <consortium name="Diatom Consortium"/>
            <person name="Grigoriev I."/>
            <person name="Grimwood J."/>
            <person name="Kuo A."/>
            <person name="Otillar R.P."/>
            <person name="Salamov A."/>
            <person name="Detter J.C."/>
            <person name="Lindquist E."/>
            <person name="Shapiro H."/>
            <person name="Lucas S."/>
            <person name="Glavina del Rio T."/>
            <person name="Pitluck S."/>
            <person name="Rokhsar D."/>
            <person name="Bowler C."/>
        </authorList>
    </citation>
    <scope>GENOME REANNOTATION</scope>
    <source>
        <strain evidence="5">CCAP 1055/1</strain>
    </source>
</reference>
<feature type="compositionally biased region" description="Low complexity" evidence="1">
    <location>
        <begin position="667"/>
        <end position="692"/>
    </location>
</feature>
<organism evidence="4 5">
    <name type="scientific">Phaeodactylum tricornutum (strain CCAP 1055/1)</name>
    <dbReference type="NCBI Taxonomy" id="556484"/>
    <lineage>
        <taxon>Eukaryota</taxon>
        <taxon>Sar</taxon>
        <taxon>Stramenopiles</taxon>
        <taxon>Ochrophyta</taxon>
        <taxon>Bacillariophyta</taxon>
        <taxon>Bacillariophyceae</taxon>
        <taxon>Bacillariophycidae</taxon>
        <taxon>Naviculales</taxon>
        <taxon>Phaeodactylaceae</taxon>
        <taxon>Phaeodactylum</taxon>
    </lineage>
</organism>
<dbReference type="EMBL" id="CM000624">
    <property type="protein sequence ID" value="EEC44362.1"/>
    <property type="molecule type" value="Genomic_DNA"/>
</dbReference>
<feature type="compositionally biased region" description="Low complexity" evidence="1">
    <location>
        <begin position="704"/>
        <end position="715"/>
    </location>
</feature>